<organism evidence="2 3">
    <name type="scientific">Cocos nucifera</name>
    <name type="common">Coconut palm</name>
    <dbReference type="NCBI Taxonomy" id="13894"/>
    <lineage>
        <taxon>Eukaryota</taxon>
        <taxon>Viridiplantae</taxon>
        <taxon>Streptophyta</taxon>
        <taxon>Embryophyta</taxon>
        <taxon>Tracheophyta</taxon>
        <taxon>Spermatophyta</taxon>
        <taxon>Magnoliopsida</taxon>
        <taxon>Liliopsida</taxon>
        <taxon>Arecaceae</taxon>
        <taxon>Arecoideae</taxon>
        <taxon>Cocoseae</taxon>
        <taxon>Attaleinae</taxon>
        <taxon>Cocos</taxon>
    </lineage>
</organism>
<evidence type="ECO:0000256" key="1">
    <source>
        <dbReference type="SAM" id="Coils"/>
    </source>
</evidence>
<dbReference type="EMBL" id="CM017883">
    <property type="protein sequence ID" value="KAG1365731.1"/>
    <property type="molecule type" value="Genomic_DNA"/>
</dbReference>
<evidence type="ECO:0000313" key="2">
    <source>
        <dbReference type="EMBL" id="KAG1365731.1"/>
    </source>
</evidence>
<comment type="caution">
    <text evidence="2">The sequence shown here is derived from an EMBL/GenBank/DDBJ whole genome shotgun (WGS) entry which is preliminary data.</text>
</comment>
<feature type="coiled-coil region" evidence="1">
    <location>
        <begin position="29"/>
        <end position="98"/>
    </location>
</feature>
<reference evidence="2" key="1">
    <citation type="journal article" date="2017" name="Gigascience">
        <title>The genome draft of coconut (Cocos nucifera).</title>
        <authorList>
            <person name="Xiao Y."/>
            <person name="Xu P."/>
            <person name="Fan H."/>
            <person name="Baudouin L."/>
            <person name="Xia W."/>
            <person name="Bocs S."/>
            <person name="Xu J."/>
            <person name="Li Q."/>
            <person name="Guo A."/>
            <person name="Zhou L."/>
            <person name="Li J."/>
            <person name="Wu Y."/>
            <person name="Ma Z."/>
            <person name="Armero A."/>
            <person name="Issali A.E."/>
            <person name="Liu N."/>
            <person name="Peng M."/>
            <person name="Yang Y."/>
        </authorList>
    </citation>
    <scope>NUCLEOTIDE SEQUENCE</scope>
    <source>
        <tissue evidence="2">Spear leaf of Hainan Tall coconut</tissue>
    </source>
</reference>
<name>A0A8K0ISE6_COCNU</name>
<sequence>MTHPWQSGHHILAHLKRANCQEVEALKVQKDLQVEIDCLQEKVTEAERLAEEKAAENENLCRVLRKEELISTGLKIALALEEEKKKEVEIKVPELEVKMSKSISKAGAQAVEEFKASSKMKDLNIAFGRKAFIKSFELCEGRMAQKFSKLDLSLLEEEPNEEMGSSSAAADPSPIEVVFESSEPAVEVLMPTLEPKVVSEASIESILEPVATPGVLSSSTAFPSEVGDL</sequence>
<reference evidence="2" key="2">
    <citation type="submission" date="2019-07" db="EMBL/GenBank/DDBJ databases">
        <authorList>
            <person name="Yang Y."/>
            <person name="Bocs S."/>
            <person name="Baudouin L."/>
        </authorList>
    </citation>
    <scope>NUCLEOTIDE SEQUENCE</scope>
    <source>
        <tissue evidence="2">Spear leaf of Hainan Tall coconut</tissue>
    </source>
</reference>
<evidence type="ECO:0000313" key="3">
    <source>
        <dbReference type="Proteomes" id="UP000797356"/>
    </source>
</evidence>
<dbReference type="Proteomes" id="UP000797356">
    <property type="component" value="Chromosome 12"/>
</dbReference>
<dbReference type="AlphaFoldDB" id="A0A8K0ISE6"/>
<accession>A0A8K0ISE6</accession>
<keyword evidence="1" id="KW-0175">Coiled coil</keyword>
<proteinExistence type="predicted"/>
<gene>
    <name evidence="2" type="ORF">COCNU_12G007310</name>
</gene>
<keyword evidence="3" id="KW-1185">Reference proteome</keyword>
<protein>
    <submittedName>
        <fullName evidence="2">Uncharacterized protein</fullName>
    </submittedName>
</protein>